<evidence type="ECO:0000313" key="7">
    <source>
        <dbReference type="EMBL" id="GGH36811.1"/>
    </source>
</evidence>
<dbReference type="PRINTS" id="PR00507">
    <property type="entry name" value="N12N6MTFRASE"/>
</dbReference>
<keyword evidence="4" id="KW-0949">S-adenosyl-L-methionine</keyword>
<organism evidence="7 8">
    <name type="scientific">Dyadobacter endophyticus</name>
    <dbReference type="NCBI Taxonomy" id="1749036"/>
    <lineage>
        <taxon>Bacteria</taxon>
        <taxon>Pseudomonadati</taxon>
        <taxon>Bacteroidota</taxon>
        <taxon>Cytophagia</taxon>
        <taxon>Cytophagales</taxon>
        <taxon>Spirosomataceae</taxon>
        <taxon>Dyadobacter</taxon>
    </lineage>
</organism>
<evidence type="ECO:0000313" key="8">
    <source>
        <dbReference type="Proteomes" id="UP000600214"/>
    </source>
</evidence>
<dbReference type="InterPro" id="IPR047939">
    <property type="entry name" value="BREX_1_PglX"/>
</dbReference>
<evidence type="ECO:0000256" key="2">
    <source>
        <dbReference type="ARBA" id="ARBA00022603"/>
    </source>
</evidence>
<proteinExistence type="predicted"/>
<reference evidence="8" key="1">
    <citation type="journal article" date="2019" name="Int. J. Syst. Evol. Microbiol.">
        <title>The Global Catalogue of Microorganisms (GCM) 10K type strain sequencing project: providing services to taxonomists for standard genome sequencing and annotation.</title>
        <authorList>
            <consortium name="The Broad Institute Genomics Platform"/>
            <consortium name="The Broad Institute Genome Sequencing Center for Infectious Disease"/>
            <person name="Wu L."/>
            <person name="Ma J."/>
        </authorList>
    </citation>
    <scope>NUCLEOTIDE SEQUENCE [LARGE SCALE GENOMIC DNA]</scope>
    <source>
        <strain evidence="8">CGMCC 1.15288</strain>
    </source>
</reference>
<dbReference type="Pfam" id="PF07669">
    <property type="entry name" value="Eco57I"/>
    <property type="match status" value="1"/>
</dbReference>
<dbReference type="RefSeq" id="WP_188933333.1">
    <property type="nucleotide sequence ID" value="NZ_BMIA01000002.1"/>
</dbReference>
<dbReference type="InterPro" id="IPR029063">
    <property type="entry name" value="SAM-dependent_MTases_sf"/>
</dbReference>
<accession>A0ABQ1YU92</accession>
<comment type="catalytic activity">
    <reaction evidence="5">
        <text>a 2'-deoxyadenosine in DNA + S-adenosyl-L-methionine = an N(6)-methyl-2'-deoxyadenosine in DNA + S-adenosyl-L-homocysteine + H(+)</text>
        <dbReference type="Rhea" id="RHEA:15197"/>
        <dbReference type="Rhea" id="RHEA-COMP:12418"/>
        <dbReference type="Rhea" id="RHEA-COMP:12419"/>
        <dbReference type="ChEBI" id="CHEBI:15378"/>
        <dbReference type="ChEBI" id="CHEBI:57856"/>
        <dbReference type="ChEBI" id="CHEBI:59789"/>
        <dbReference type="ChEBI" id="CHEBI:90615"/>
        <dbReference type="ChEBI" id="CHEBI:90616"/>
        <dbReference type="EC" id="2.1.1.72"/>
    </reaction>
</comment>
<evidence type="ECO:0000256" key="3">
    <source>
        <dbReference type="ARBA" id="ARBA00022679"/>
    </source>
</evidence>
<dbReference type="Proteomes" id="UP000600214">
    <property type="component" value="Unassembled WGS sequence"/>
</dbReference>
<dbReference type="PANTHER" id="PTHR33841:SF1">
    <property type="entry name" value="DNA METHYLTRANSFERASE A"/>
    <property type="match status" value="1"/>
</dbReference>
<dbReference type="InterPro" id="IPR011639">
    <property type="entry name" value="MethylTrfase_TaqI-like_dom"/>
</dbReference>
<evidence type="ECO:0000259" key="6">
    <source>
        <dbReference type="Pfam" id="PF07669"/>
    </source>
</evidence>
<protein>
    <recommendedName>
        <fullName evidence="1">site-specific DNA-methyltransferase (adenine-specific)</fullName>
        <ecNumber evidence="1">2.1.1.72</ecNumber>
    </recommendedName>
</protein>
<dbReference type="EC" id="2.1.1.72" evidence="1"/>
<comment type="caution">
    <text evidence="7">The sequence shown here is derived from an EMBL/GenBank/DDBJ whole genome shotgun (WGS) entry which is preliminary data.</text>
</comment>
<dbReference type="SUPFAM" id="SSF53335">
    <property type="entry name" value="S-adenosyl-L-methionine-dependent methyltransferases"/>
    <property type="match status" value="1"/>
</dbReference>
<name>A0ABQ1YU92_9BACT</name>
<evidence type="ECO:0000256" key="1">
    <source>
        <dbReference type="ARBA" id="ARBA00011900"/>
    </source>
</evidence>
<keyword evidence="2" id="KW-0489">Methyltransferase</keyword>
<evidence type="ECO:0000256" key="4">
    <source>
        <dbReference type="ARBA" id="ARBA00022691"/>
    </source>
</evidence>
<keyword evidence="8" id="KW-1185">Reference proteome</keyword>
<keyword evidence="3" id="KW-0808">Transferase</keyword>
<dbReference type="EMBL" id="BMIA01000002">
    <property type="protein sequence ID" value="GGH36811.1"/>
    <property type="molecule type" value="Genomic_DNA"/>
</dbReference>
<feature type="domain" description="Type II methyltransferase M.TaqI-like" evidence="6">
    <location>
        <begin position="326"/>
        <end position="547"/>
    </location>
</feature>
<gene>
    <name evidence="7" type="ORF">GCM10007423_29370</name>
</gene>
<dbReference type="PANTHER" id="PTHR33841">
    <property type="entry name" value="DNA METHYLTRANSFERASE YEEA-RELATED"/>
    <property type="match status" value="1"/>
</dbReference>
<evidence type="ECO:0000256" key="5">
    <source>
        <dbReference type="ARBA" id="ARBA00047942"/>
    </source>
</evidence>
<dbReference type="Gene3D" id="3.40.50.150">
    <property type="entry name" value="Vaccinia Virus protein VP39"/>
    <property type="match status" value="1"/>
</dbReference>
<sequence length="1162" mass="133821">MNTNSLKKFAQEARKKLIAQVGSRLEYVLRADSAELRERAAQVKKLNDEIARTSREQLIEKVAYTWFNRLMALRFMDSNDYQPIGIRVVTPRDGFTTPEILEEAKSGQLPAELPVNTSRIHELLDGKIPSANPQNEVYKLLLIAACNHLHQALPFLFERIDDYTDLLIPDDLTSEFSIVHDVCAGMKAEDCAEVEIIGWLYQFYISEKKDDVFASKAAVKKEDIPAATQLFTPRWIVEYMVQNTVGKLWLQNHPASRLQEHMPYYIESPSSKADDFLKITSVEEIKLLDQACGSGHILIYGFELFYKIYEEEGYNPSEIPRLIIEKNLFGFEIDERAAQLASMALMMKARSYYRRLFRNDLIPNILCYQDLTLSKAQIEDTFAQLGLQLTVELSHDLTNMAQATNLGSLIQPHTAQPELNALLKSLTKSAKTWDVLLSPNVEQLTGTVKQLLLLGDKYHCVVDNPPYMGGGKMNKELGDWVKTNYPKSKADLMVCFMEQALRQLQPNGFVGMINLPSWMFISSFEEFRESLIDDATIDTLLHLGRGIFGSDFGSVAFTLINKESKNTKGTYRRLFEEHVQVRSVEKIRQLFLDKAYGYFESDQKEFEKIPGSPIGYWLSNNQLGAFANNKKIAHYADIKVGLQTGDNTRFTRQWSEISVISQGHKWIPYNKGGDFRKWYGNQELVVLWDNNGAEIRNFKDQAGKLRSRPQNAQFYFKESISWSFVSSGSFAVRYYPNGFIFDVAGSCLFPQNNQTEILGFLNSNVCAELIKILAPTINFQAGDIKALPYKSVNSRSINELIENCVAISQIDWDRSEISWNFSKNHFLKMSSPDVEESYDLYQQYWTNKFFQLHKNEEELNRQFIEIYGLEGEMTPDVPLDEITILQQETKIANGQLVFNQQEVFAQFVSYAVGCMFGRYSLDQEGLILANQYESLEDFLNKVQKSEAELSFVPDADNVIPLLDEEWFEDDIVGRFYAFLKATFGLPNFAKNLAFVEASLGKDIRKYFVKDFYSDHIQRYKKRPIYWMFSSPNGSFNVLIYMHRYRRDTLSTILNNYLNQYREKLRGRLAHLEHLIVSGSSVEQNKATRESDKIKLVLLELQEYERDILYPLASERIGFDLDDGVLVNYNKFGKAIKEVKGLNDKVTKQKVREFDWIDTTQIR</sequence>
<dbReference type="NCBIfam" id="NF033452">
    <property type="entry name" value="BREX_1_MTaseX"/>
    <property type="match status" value="1"/>
</dbReference>
<dbReference type="InterPro" id="IPR050953">
    <property type="entry name" value="N4_N6_ade-DNA_methylase"/>
</dbReference>